<dbReference type="SMART" id="SM00433">
    <property type="entry name" value="TOP2c"/>
    <property type="match status" value="1"/>
</dbReference>
<sequence length="294" mass="32067">PGLLVSFEDKATGEKVEWHYEDGLRSYLVDAVSGFERLPDEPFCGSLAGNKEAVDWALLWLPEGGESVQESYVNLIPTAQGGTHVNGLRQGLLDAMREFCEFRNLLPRGVKLAPEDVWERIAFVLSMKMQEPQFSGQTKERLSSREAAAFVSGVVKDAFSLWLNANPETGLALAELAINNAGRRLKASKKVERKRITQGPALPGKLADCAGQDPMRSELFLVEGDSAGGSAKQARDKEFQAILPLRGKILNTWEVDGSEVLASQEVHNIAVAIGVDPGAEDMSQLRYGKICILA</sequence>
<accession>A0ABT3FH20</accession>
<dbReference type="InterPro" id="IPR020568">
    <property type="entry name" value="Ribosomal_Su5_D2-typ_SF"/>
</dbReference>
<keyword evidence="6" id="KW-0460">Magnesium</keyword>
<dbReference type="CDD" id="cd00822">
    <property type="entry name" value="TopoII_Trans_DNA_gyrase"/>
    <property type="match status" value="1"/>
</dbReference>
<feature type="domain" description="Toprim" evidence="10">
    <location>
        <begin position="217"/>
        <end position="294"/>
    </location>
</feature>
<name>A0ABT3FH20_9PSED</name>
<evidence type="ECO:0000313" key="11">
    <source>
        <dbReference type="EMBL" id="MCW1248325.1"/>
    </source>
</evidence>
<feature type="non-terminal residue" evidence="11">
    <location>
        <position position="1"/>
    </location>
</feature>
<evidence type="ECO:0000313" key="12">
    <source>
        <dbReference type="Proteomes" id="UP001061999"/>
    </source>
</evidence>
<evidence type="ECO:0000256" key="5">
    <source>
        <dbReference type="ARBA" id="ARBA00022840"/>
    </source>
</evidence>
<dbReference type="Gene3D" id="3.40.50.670">
    <property type="match status" value="1"/>
</dbReference>
<evidence type="ECO:0000256" key="4">
    <source>
        <dbReference type="ARBA" id="ARBA00022741"/>
    </source>
</evidence>
<dbReference type="InterPro" id="IPR005737">
    <property type="entry name" value="TopoIV_B_Gneg"/>
</dbReference>
<evidence type="ECO:0000256" key="3">
    <source>
        <dbReference type="ARBA" id="ARBA00022723"/>
    </source>
</evidence>
<keyword evidence="5" id="KW-0067">ATP-binding</keyword>
<dbReference type="PRINTS" id="PR01098">
    <property type="entry name" value="TOPISMRASE4B"/>
</dbReference>
<evidence type="ECO:0000256" key="2">
    <source>
        <dbReference type="ARBA" id="ARBA00012895"/>
    </source>
</evidence>
<feature type="non-terminal residue" evidence="11">
    <location>
        <position position="294"/>
    </location>
</feature>
<dbReference type="SUPFAM" id="SSF56719">
    <property type="entry name" value="Type II DNA topoisomerase"/>
    <property type="match status" value="1"/>
</dbReference>
<reference evidence="11" key="1">
    <citation type="submission" date="2022-07" db="EMBL/GenBank/DDBJ databases">
        <title>Pseudomonas agronomica sp. nov.: a novel bacterium with biotechnological application in the synthesis of biofertilizers from valorized agricultural residues.</title>
        <authorList>
            <person name="Robas M."/>
            <person name="Fernandez V.M."/>
            <person name="Luna L."/>
            <person name="Provanza A."/>
            <person name="Jimenez P.A."/>
        </authorList>
    </citation>
    <scope>NUCLEOTIDE SEQUENCE</scope>
    <source>
        <strain evidence="11">SAICEU22T</strain>
    </source>
</reference>
<dbReference type="Proteomes" id="UP001061999">
    <property type="component" value="Unassembled WGS sequence"/>
</dbReference>
<dbReference type="InterPro" id="IPR006171">
    <property type="entry name" value="TOPRIM_dom"/>
</dbReference>
<dbReference type="InterPro" id="IPR013760">
    <property type="entry name" value="Topo_IIA-like_dom_sf"/>
</dbReference>
<proteinExistence type="predicted"/>
<comment type="caution">
    <text evidence="11">The sequence shown here is derived from an EMBL/GenBank/DDBJ whole genome shotgun (WGS) entry which is preliminary data.</text>
</comment>
<keyword evidence="3" id="KW-0479">Metal-binding</keyword>
<keyword evidence="7" id="KW-0799">Topoisomerase</keyword>
<dbReference type="InterPro" id="IPR013759">
    <property type="entry name" value="Topo_IIA_B_C"/>
</dbReference>
<keyword evidence="8" id="KW-0238">DNA-binding</keyword>
<dbReference type="InterPro" id="IPR018522">
    <property type="entry name" value="TopoIIA_CS"/>
</dbReference>
<evidence type="ECO:0000259" key="10">
    <source>
        <dbReference type="PROSITE" id="PS50880"/>
    </source>
</evidence>
<organism evidence="11 12">
    <name type="scientific">Pseudomonas agronomica</name>
    <dbReference type="NCBI Taxonomy" id="2979328"/>
    <lineage>
        <taxon>Bacteria</taxon>
        <taxon>Pseudomonadati</taxon>
        <taxon>Pseudomonadota</taxon>
        <taxon>Gammaproteobacteria</taxon>
        <taxon>Pseudomonadales</taxon>
        <taxon>Pseudomonadaceae</taxon>
        <taxon>Pseudomonas</taxon>
    </lineage>
</organism>
<evidence type="ECO:0000256" key="6">
    <source>
        <dbReference type="ARBA" id="ARBA00022842"/>
    </source>
</evidence>
<evidence type="ECO:0000256" key="1">
    <source>
        <dbReference type="ARBA" id="ARBA00000185"/>
    </source>
</evidence>
<gene>
    <name evidence="11" type="ORF">OC610_28160</name>
</gene>
<dbReference type="Pfam" id="PF00204">
    <property type="entry name" value="DNA_gyraseB"/>
    <property type="match status" value="1"/>
</dbReference>
<dbReference type="EC" id="5.6.2.2" evidence="2"/>
<dbReference type="EMBL" id="JAOSHO010000926">
    <property type="protein sequence ID" value="MCW1248325.1"/>
    <property type="molecule type" value="Genomic_DNA"/>
</dbReference>
<dbReference type="InterPro" id="IPR013506">
    <property type="entry name" value="Topo_IIA_bsu_dom2"/>
</dbReference>
<dbReference type="PANTHER" id="PTHR45866">
    <property type="entry name" value="DNA GYRASE/TOPOISOMERASE SUBUNIT B"/>
    <property type="match status" value="1"/>
</dbReference>
<dbReference type="Pfam" id="PF01751">
    <property type="entry name" value="Toprim"/>
    <property type="match status" value="1"/>
</dbReference>
<evidence type="ECO:0000256" key="8">
    <source>
        <dbReference type="ARBA" id="ARBA00023125"/>
    </source>
</evidence>
<dbReference type="Gene3D" id="3.30.230.10">
    <property type="match status" value="1"/>
</dbReference>
<dbReference type="PANTHER" id="PTHR45866:SF4">
    <property type="entry name" value="DNA TOPOISOMERASE 4 SUBUNIT B"/>
    <property type="match status" value="1"/>
</dbReference>
<comment type="catalytic activity">
    <reaction evidence="1">
        <text>ATP-dependent breakage, passage and rejoining of double-stranded DNA.</text>
        <dbReference type="EC" id="5.6.2.2"/>
    </reaction>
</comment>
<dbReference type="InterPro" id="IPR001241">
    <property type="entry name" value="Topo_IIA"/>
</dbReference>
<dbReference type="PRINTS" id="PR00418">
    <property type="entry name" value="TPI2FAMILY"/>
</dbReference>
<keyword evidence="9" id="KW-0413">Isomerase</keyword>
<dbReference type="SUPFAM" id="SSF54211">
    <property type="entry name" value="Ribosomal protein S5 domain 2-like"/>
    <property type="match status" value="1"/>
</dbReference>
<dbReference type="PROSITE" id="PS50880">
    <property type="entry name" value="TOPRIM"/>
    <property type="match status" value="1"/>
</dbReference>
<dbReference type="PROSITE" id="PS00177">
    <property type="entry name" value="TOPOISOMERASE_II"/>
    <property type="match status" value="1"/>
</dbReference>
<protein>
    <recommendedName>
        <fullName evidence="2">DNA topoisomerase (ATP-hydrolyzing)</fullName>
        <ecNumber evidence="2">5.6.2.2</ecNumber>
    </recommendedName>
</protein>
<keyword evidence="4" id="KW-0547">Nucleotide-binding</keyword>
<dbReference type="InterPro" id="IPR014721">
    <property type="entry name" value="Ribsml_uS5_D2-typ_fold_subgr"/>
</dbReference>
<dbReference type="RefSeq" id="WP_264432925.1">
    <property type="nucleotide sequence ID" value="NZ_JAOSHO010000926.1"/>
</dbReference>
<keyword evidence="12" id="KW-1185">Reference proteome</keyword>
<evidence type="ECO:0000256" key="7">
    <source>
        <dbReference type="ARBA" id="ARBA00023029"/>
    </source>
</evidence>
<evidence type="ECO:0000256" key="9">
    <source>
        <dbReference type="ARBA" id="ARBA00023235"/>
    </source>
</evidence>